<dbReference type="OrthoDB" id="5204190at2759"/>
<evidence type="ECO:0000313" key="8">
    <source>
        <dbReference type="Proteomes" id="UP000094819"/>
    </source>
</evidence>
<dbReference type="GO" id="GO:0016020">
    <property type="term" value="C:membrane"/>
    <property type="evidence" value="ECO:0007669"/>
    <property type="project" value="UniProtKB-SubCell"/>
</dbReference>
<feature type="transmembrane region" description="Helical" evidence="5">
    <location>
        <begin position="154"/>
        <end position="178"/>
    </location>
</feature>
<feature type="domain" description="Major facilitator superfamily (MFS) profile" evidence="6">
    <location>
        <begin position="38"/>
        <end position="488"/>
    </location>
</feature>
<feature type="transmembrane region" description="Helical" evidence="5">
    <location>
        <begin position="460"/>
        <end position="483"/>
    </location>
</feature>
<dbReference type="EMBL" id="AWGH01000003">
    <property type="protein sequence ID" value="ODO06192.1"/>
    <property type="molecule type" value="Genomic_DNA"/>
</dbReference>
<dbReference type="PANTHER" id="PTHR23507">
    <property type="entry name" value="ZGC:174356"/>
    <property type="match status" value="1"/>
</dbReference>
<feature type="transmembrane region" description="Helical" evidence="5">
    <location>
        <begin position="190"/>
        <end position="208"/>
    </location>
</feature>
<evidence type="ECO:0000313" key="7">
    <source>
        <dbReference type="EMBL" id="ODO06192.1"/>
    </source>
</evidence>
<dbReference type="RefSeq" id="XP_019034292.1">
    <property type="nucleotide sequence ID" value="XM_019173587.1"/>
</dbReference>
<keyword evidence="2 5" id="KW-0812">Transmembrane</keyword>
<dbReference type="InterPro" id="IPR036259">
    <property type="entry name" value="MFS_trans_sf"/>
</dbReference>
<dbReference type="Proteomes" id="UP000094819">
    <property type="component" value="Unassembled WGS sequence"/>
</dbReference>
<feature type="transmembrane region" description="Helical" evidence="5">
    <location>
        <begin position="220"/>
        <end position="240"/>
    </location>
</feature>
<keyword evidence="8" id="KW-1185">Reference proteome</keyword>
<proteinExistence type="predicted"/>
<feature type="transmembrane region" description="Helical" evidence="5">
    <location>
        <begin position="38"/>
        <end position="60"/>
    </location>
</feature>
<evidence type="ECO:0000256" key="5">
    <source>
        <dbReference type="SAM" id="Phobius"/>
    </source>
</evidence>
<dbReference type="InterPro" id="IPR020846">
    <property type="entry name" value="MFS_dom"/>
</dbReference>
<gene>
    <name evidence="7" type="ORF">L198_01424</name>
</gene>
<dbReference type="Gene3D" id="1.20.1250.20">
    <property type="entry name" value="MFS general substrate transporter like domains"/>
    <property type="match status" value="1"/>
</dbReference>
<feature type="transmembrane region" description="Helical" evidence="5">
    <location>
        <begin position="433"/>
        <end position="454"/>
    </location>
</feature>
<feature type="transmembrane region" description="Helical" evidence="5">
    <location>
        <begin position="95"/>
        <end position="113"/>
    </location>
</feature>
<reference evidence="7 8" key="1">
    <citation type="submission" date="2016-06" db="EMBL/GenBank/DDBJ databases">
        <title>Evolution of pathogenesis and genome organization in the Tremellales.</title>
        <authorList>
            <person name="Cuomo C."/>
            <person name="Litvintseva A."/>
            <person name="Heitman J."/>
            <person name="Chen Y."/>
            <person name="Sun S."/>
            <person name="Springer D."/>
            <person name="Dromer F."/>
            <person name="Young S."/>
            <person name="Zeng Q."/>
            <person name="Chapman S."/>
            <person name="Gujja S."/>
            <person name="Saif S."/>
            <person name="Birren B."/>
        </authorList>
    </citation>
    <scope>NUCLEOTIDE SEQUENCE [LARGE SCALE GENOMIC DNA]</scope>
    <source>
        <strain evidence="7 8">CBS 7118</strain>
    </source>
</reference>
<dbReference type="InterPro" id="IPR011701">
    <property type="entry name" value="MFS"/>
</dbReference>
<evidence type="ECO:0000256" key="3">
    <source>
        <dbReference type="ARBA" id="ARBA00022989"/>
    </source>
</evidence>
<evidence type="ECO:0000259" key="6">
    <source>
        <dbReference type="PROSITE" id="PS50850"/>
    </source>
</evidence>
<comment type="caution">
    <text evidence="7">The sequence shown here is derived from an EMBL/GenBank/DDBJ whole genome shotgun (WGS) entry which is preliminary data.</text>
</comment>
<keyword evidence="4 5" id="KW-0472">Membrane</keyword>
<evidence type="ECO:0000256" key="2">
    <source>
        <dbReference type="ARBA" id="ARBA00022692"/>
    </source>
</evidence>
<feature type="transmembrane region" description="Helical" evidence="5">
    <location>
        <begin position="321"/>
        <end position="339"/>
    </location>
</feature>
<feature type="transmembrane region" description="Helical" evidence="5">
    <location>
        <begin position="282"/>
        <end position="301"/>
    </location>
</feature>
<dbReference type="GeneID" id="30190637"/>
<keyword evidence="3 5" id="KW-1133">Transmembrane helix</keyword>
<dbReference type="AlphaFoldDB" id="A0A1E3K1W7"/>
<sequence length="504" mass="55040">MPHNDNSHDAYNALLPPAFIDDNPPPSRRFTVSPAHRVFLTILVTEFAFCLTDTTLLYAFKRMICDEYYKDHEWDHTGRHKCSVPAVAASYARSYSLAIGIMTVAAVVSVFATNSLITKYGPRKVFTLQPVSLFLCILIQTYGLSVGGLTGVHILQWSGLVYLFGSGAGLRIASNVLITRLVSEEERTGAFGVIDGMFKIGTALGYAFDGYLYDTYGLYAPFKTGLAMSVICIIVALLILPEVPEADRVSQETPSESLISPLKVFMPRKNHGPSGRRGGLDWNVTLLGLGIFFTVMVTGYFPRMLKMAGMDMFGMSAKTNGIMTSLNMLLEALFLTIFFPRVIKWGRSRAPAPPSSPSPLSPLPAQDSFDLYFLQASALYETIVTFITTLAQSSWQIFTIAMVLPLSSGLSPACTGVLVNLVDESQQADALSAISLVGWCAYLTAVSLFGTIYASLNKEALGRLIFLVNGCAVLLAFIMFILIRKRRVSRLPGAYVQLQASPVA</sequence>
<dbReference type="PANTHER" id="PTHR23507:SF13">
    <property type="entry name" value="MFS GENERAL SUBSTRATE TRANSPORTER"/>
    <property type="match status" value="1"/>
</dbReference>
<dbReference type="PROSITE" id="PS50850">
    <property type="entry name" value="MFS"/>
    <property type="match status" value="1"/>
</dbReference>
<protein>
    <recommendedName>
        <fullName evidence="6">Major facilitator superfamily (MFS) profile domain-containing protein</fullName>
    </recommendedName>
</protein>
<accession>A0A1E3K1W7</accession>
<name>A0A1E3K1W7_9TREE</name>
<feature type="transmembrane region" description="Helical" evidence="5">
    <location>
        <begin position="397"/>
        <end position="421"/>
    </location>
</feature>
<comment type="subcellular location">
    <subcellularLocation>
        <location evidence="1">Membrane</location>
        <topology evidence="1">Multi-pass membrane protein</topology>
    </subcellularLocation>
</comment>
<evidence type="ECO:0000256" key="1">
    <source>
        <dbReference type="ARBA" id="ARBA00004141"/>
    </source>
</evidence>
<feature type="transmembrane region" description="Helical" evidence="5">
    <location>
        <begin position="125"/>
        <end position="142"/>
    </location>
</feature>
<dbReference type="Pfam" id="PF07690">
    <property type="entry name" value="MFS_1"/>
    <property type="match status" value="1"/>
</dbReference>
<evidence type="ECO:0000256" key="4">
    <source>
        <dbReference type="ARBA" id="ARBA00023136"/>
    </source>
</evidence>
<dbReference type="GO" id="GO:0022857">
    <property type="term" value="F:transmembrane transporter activity"/>
    <property type="evidence" value="ECO:0007669"/>
    <property type="project" value="InterPro"/>
</dbReference>
<organism evidence="7 8">
    <name type="scientific">Cryptococcus wingfieldii CBS 7118</name>
    <dbReference type="NCBI Taxonomy" id="1295528"/>
    <lineage>
        <taxon>Eukaryota</taxon>
        <taxon>Fungi</taxon>
        <taxon>Dikarya</taxon>
        <taxon>Basidiomycota</taxon>
        <taxon>Agaricomycotina</taxon>
        <taxon>Tremellomycetes</taxon>
        <taxon>Tremellales</taxon>
        <taxon>Cryptococcaceae</taxon>
        <taxon>Cryptococcus</taxon>
    </lineage>
</organism>
<dbReference type="SUPFAM" id="SSF103473">
    <property type="entry name" value="MFS general substrate transporter"/>
    <property type="match status" value="1"/>
</dbReference>